<name>A0ABW4YHE9_9BACL</name>
<dbReference type="Pfam" id="PF01547">
    <property type="entry name" value="SBP_bac_1"/>
    <property type="match status" value="1"/>
</dbReference>
<dbReference type="PROSITE" id="PS51257">
    <property type="entry name" value="PROKAR_LIPOPROTEIN"/>
    <property type="match status" value="1"/>
</dbReference>
<evidence type="ECO:0000313" key="3">
    <source>
        <dbReference type="Proteomes" id="UP001597362"/>
    </source>
</evidence>
<dbReference type="InterPro" id="IPR006059">
    <property type="entry name" value="SBP"/>
</dbReference>
<sequence length="474" mass="53565">MQVNKKHRWTVMLSVMLVLSLLLSACGGGNGGKAISNNGGNAAAGEGNTNNATNSAKKEPVTIKYYNWDNEAQEVATKAMLDQFMAENEDIKVEHVVIVPGDSLEMLKKLDFLISSGEAVDVVQMPSFNAVLERATRNALEPLNQFYEQEKVVPEDEYYVNPKVDGNYYGMQYTKSVNYVMLNKNALEEANLEIPKYGWTWDDYREYAKKLTKGEGVDKQYGTYFHTWELYMNAPAQTVMKDPFLYSDGTTILADPTYKYFFQLRKDMEDVDKSAKPYADVLAAKLNYRTEFFNGDAAMILTGNFTIPDPGNQEQYPHEFVTAFAPVPLPPKGEEPKEYEDGKYFTSGNQLAMGKTSKHKEASYKLMRFMTTTDSEHRTEFSGWKKANNDALLDRLIAGNEQYYDVESLRYAVGSEDIQFLDAAEVMTTGSAELTKIIGDGFSKFMLSNEPIDEVQQWMVDQATKIIAEKELIK</sequence>
<evidence type="ECO:0000313" key="2">
    <source>
        <dbReference type="EMBL" id="MFD2115118.1"/>
    </source>
</evidence>
<feature type="chain" id="PRO_5045654963" evidence="1">
    <location>
        <begin position="26"/>
        <end position="474"/>
    </location>
</feature>
<dbReference type="PANTHER" id="PTHR43649">
    <property type="entry name" value="ARABINOSE-BINDING PROTEIN-RELATED"/>
    <property type="match status" value="1"/>
</dbReference>
<evidence type="ECO:0000256" key="1">
    <source>
        <dbReference type="SAM" id="SignalP"/>
    </source>
</evidence>
<proteinExistence type="predicted"/>
<dbReference type="Gene3D" id="3.40.190.10">
    <property type="entry name" value="Periplasmic binding protein-like II"/>
    <property type="match status" value="1"/>
</dbReference>
<dbReference type="SUPFAM" id="SSF53850">
    <property type="entry name" value="Periplasmic binding protein-like II"/>
    <property type="match status" value="1"/>
</dbReference>
<organism evidence="2 3">
    <name type="scientific">Paenibacillus yanchengensis</name>
    <dbReference type="NCBI Taxonomy" id="2035833"/>
    <lineage>
        <taxon>Bacteria</taxon>
        <taxon>Bacillati</taxon>
        <taxon>Bacillota</taxon>
        <taxon>Bacilli</taxon>
        <taxon>Bacillales</taxon>
        <taxon>Paenibacillaceae</taxon>
        <taxon>Paenibacillus</taxon>
    </lineage>
</organism>
<feature type="signal peptide" evidence="1">
    <location>
        <begin position="1"/>
        <end position="25"/>
    </location>
</feature>
<accession>A0ABW4YHE9</accession>
<dbReference type="PANTHER" id="PTHR43649:SF12">
    <property type="entry name" value="DIACETYLCHITOBIOSE BINDING PROTEIN DASA"/>
    <property type="match status" value="1"/>
</dbReference>
<keyword evidence="1" id="KW-0732">Signal</keyword>
<dbReference type="Proteomes" id="UP001597362">
    <property type="component" value="Unassembled WGS sequence"/>
</dbReference>
<gene>
    <name evidence="2" type="ORF">ACFSJH_05135</name>
</gene>
<protein>
    <submittedName>
        <fullName evidence="2">ABC transporter substrate-binding protein</fullName>
    </submittedName>
</protein>
<reference evidence="3" key="1">
    <citation type="journal article" date="2019" name="Int. J. Syst. Evol. Microbiol.">
        <title>The Global Catalogue of Microorganisms (GCM) 10K type strain sequencing project: providing services to taxonomists for standard genome sequencing and annotation.</title>
        <authorList>
            <consortium name="The Broad Institute Genomics Platform"/>
            <consortium name="The Broad Institute Genome Sequencing Center for Infectious Disease"/>
            <person name="Wu L."/>
            <person name="Ma J."/>
        </authorList>
    </citation>
    <scope>NUCLEOTIDE SEQUENCE [LARGE SCALE GENOMIC DNA]</scope>
    <source>
        <strain evidence="3">GH52</strain>
    </source>
</reference>
<dbReference type="InterPro" id="IPR050490">
    <property type="entry name" value="Bact_solute-bd_prot1"/>
</dbReference>
<keyword evidence="3" id="KW-1185">Reference proteome</keyword>
<dbReference type="EMBL" id="JBHUHO010000013">
    <property type="protein sequence ID" value="MFD2115118.1"/>
    <property type="molecule type" value="Genomic_DNA"/>
</dbReference>
<comment type="caution">
    <text evidence="2">The sequence shown here is derived from an EMBL/GenBank/DDBJ whole genome shotgun (WGS) entry which is preliminary data.</text>
</comment>
<dbReference type="RefSeq" id="WP_377770143.1">
    <property type="nucleotide sequence ID" value="NZ_JBHUHO010000013.1"/>
</dbReference>